<evidence type="ECO:0000313" key="2">
    <source>
        <dbReference type="EMBL" id="KAK9148384.1"/>
    </source>
</evidence>
<keyword evidence="3" id="KW-1185">Reference proteome</keyword>
<protein>
    <submittedName>
        <fullName evidence="2">Uncharacterized protein</fullName>
    </submittedName>
</protein>
<feature type="compositionally biased region" description="Basic and acidic residues" evidence="1">
    <location>
        <begin position="141"/>
        <end position="154"/>
    </location>
</feature>
<organism evidence="2 3">
    <name type="scientific">Stephania cephalantha</name>
    <dbReference type="NCBI Taxonomy" id="152367"/>
    <lineage>
        <taxon>Eukaryota</taxon>
        <taxon>Viridiplantae</taxon>
        <taxon>Streptophyta</taxon>
        <taxon>Embryophyta</taxon>
        <taxon>Tracheophyta</taxon>
        <taxon>Spermatophyta</taxon>
        <taxon>Magnoliopsida</taxon>
        <taxon>Ranunculales</taxon>
        <taxon>Menispermaceae</taxon>
        <taxon>Menispermoideae</taxon>
        <taxon>Cissampelideae</taxon>
        <taxon>Stephania</taxon>
    </lineage>
</organism>
<accession>A0AAP0KBB1</accession>
<reference evidence="2 3" key="1">
    <citation type="submission" date="2024-01" db="EMBL/GenBank/DDBJ databases">
        <title>Genome assemblies of Stephania.</title>
        <authorList>
            <person name="Yang L."/>
        </authorList>
    </citation>
    <scope>NUCLEOTIDE SEQUENCE [LARGE SCALE GENOMIC DNA]</scope>
    <source>
        <strain evidence="2">JXDWG</strain>
        <tissue evidence="2">Leaf</tissue>
    </source>
</reference>
<proteinExistence type="predicted"/>
<dbReference type="AlphaFoldDB" id="A0AAP0KBB1"/>
<feature type="region of interest" description="Disordered" evidence="1">
    <location>
        <begin position="1"/>
        <end position="44"/>
    </location>
</feature>
<feature type="region of interest" description="Disordered" evidence="1">
    <location>
        <begin position="141"/>
        <end position="163"/>
    </location>
</feature>
<dbReference type="EMBL" id="JBBNAG010000003">
    <property type="protein sequence ID" value="KAK9148384.1"/>
    <property type="molecule type" value="Genomic_DNA"/>
</dbReference>
<name>A0AAP0KBB1_9MAGN</name>
<comment type="caution">
    <text evidence="2">The sequence shown here is derived from an EMBL/GenBank/DDBJ whole genome shotgun (WGS) entry which is preliminary data.</text>
</comment>
<sequence length="163" mass="16978">MARRCEQCGAGSKQRRLVHAEATSDGGTGGLGLAYPASQGAADLEEGEATAADLENGEAAATNNATVVACLMVDRADVLQHGDDAATATRRIGDGGGGDDDGDSDGGGTSATFGGNGPYLEPRMDYFTDIEHKELRYRISKDNDSFKRQQRKGEAVATPVTPR</sequence>
<gene>
    <name evidence="2" type="ORF">Scep_007141</name>
</gene>
<dbReference type="Proteomes" id="UP001419268">
    <property type="component" value="Unassembled WGS sequence"/>
</dbReference>
<feature type="compositionally biased region" description="Gly residues" evidence="1">
    <location>
        <begin position="105"/>
        <end position="117"/>
    </location>
</feature>
<evidence type="ECO:0000256" key="1">
    <source>
        <dbReference type="SAM" id="MobiDB-lite"/>
    </source>
</evidence>
<evidence type="ECO:0000313" key="3">
    <source>
        <dbReference type="Proteomes" id="UP001419268"/>
    </source>
</evidence>
<feature type="region of interest" description="Disordered" evidence="1">
    <location>
        <begin position="81"/>
        <end position="121"/>
    </location>
</feature>